<reference evidence="10 11" key="1">
    <citation type="submission" date="2024-04" db="EMBL/GenBank/DDBJ databases">
        <title>Bacillus oryzaecorticis sp. nov., a moderately halophilic bacterium isolated from rice husks.</title>
        <authorList>
            <person name="Zhu H.-S."/>
        </authorList>
    </citation>
    <scope>NUCLEOTIDE SEQUENCE [LARGE SCALE GENOMIC DNA]</scope>
    <source>
        <strain evidence="10 11">ZC255</strain>
    </source>
</reference>
<evidence type="ECO:0000256" key="7">
    <source>
        <dbReference type="ARBA" id="ARBA00023027"/>
    </source>
</evidence>
<evidence type="ECO:0000259" key="9">
    <source>
        <dbReference type="Pfam" id="PF00881"/>
    </source>
</evidence>
<dbReference type="PIRSF" id="PIRSF000232">
    <property type="entry name" value="YdjA"/>
    <property type="match status" value="1"/>
</dbReference>
<comment type="similarity">
    <text evidence="2 8">Belongs to the nitroreductase family.</text>
</comment>
<dbReference type="EMBL" id="JBBYAF010000005">
    <property type="protein sequence ID" value="MEL3971436.1"/>
    <property type="molecule type" value="Genomic_DNA"/>
</dbReference>
<dbReference type="PANTHER" id="PTHR43821:SF1">
    <property type="entry name" value="NAD(P)H NITROREDUCTASE YDJA-RELATED"/>
    <property type="match status" value="1"/>
</dbReference>
<evidence type="ECO:0000313" key="11">
    <source>
        <dbReference type="Proteomes" id="UP001389717"/>
    </source>
</evidence>
<evidence type="ECO:0000256" key="6">
    <source>
        <dbReference type="ARBA" id="ARBA00023002"/>
    </source>
</evidence>
<feature type="domain" description="Nitroreductase" evidence="9">
    <location>
        <begin position="7"/>
        <end position="168"/>
    </location>
</feature>
<dbReference type="InterPro" id="IPR052530">
    <property type="entry name" value="NAD(P)H_nitroreductase"/>
</dbReference>
<name>A0ABU9K6R2_9BACI</name>
<dbReference type="EC" id="1.-.-.-" evidence="8"/>
<keyword evidence="3 8" id="KW-0285">Flavoprotein</keyword>
<protein>
    <recommendedName>
        <fullName evidence="8">Putative NAD(P)H nitroreductase</fullName>
        <ecNumber evidence="8">1.-.-.-</ecNumber>
    </recommendedName>
</protein>
<dbReference type="CDD" id="cd02135">
    <property type="entry name" value="YdjA-like"/>
    <property type="match status" value="1"/>
</dbReference>
<organism evidence="10 11">
    <name type="scientific">Rossellomorea oryzaecorticis</name>
    <dbReference type="NCBI Taxonomy" id="1396505"/>
    <lineage>
        <taxon>Bacteria</taxon>
        <taxon>Bacillati</taxon>
        <taxon>Bacillota</taxon>
        <taxon>Bacilli</taxon>
        <taxon>Bacillales</taxon>
        <taxon>Bacillaceae</taxon>
        <taxon>Rossellomorea</taxon>
    </lineage>
</organism>
<sequence length="200" mass="22240">MDIFEAIQNRRSMGLVKEEPVPKELIEKILDAGNWAPSHHRTEPWRFFVLTGDGRKPLGETLVKVARENMNETDSEESKKKLEKTAAKPYRAPLIIAVAVEPSDNPKVIEIEEYGAAYAATQNMLLAAHALGLAGIWRTGKPCYHPSMNELFGLSDKGKVLGFLYFGYPKKVAPAGKRKDVEGSVKWLGDESDFVNLKGN</sequence>
<keyword evidence="11" id="KW-1185">Reference proteome</keyword>
<gene>
    <name evidence="10" type="ORF">AAEO50_04010</name>
</gene>
<dbReference type="Proteomes" id="UP001389717">
    <property type="component" value="Unassembled WGS sequence"/>
</dbReference>
<dbReference type="InterPro" id="IPR000415">
    <property type="entry name" value="Nitroreductase-like"/>
</dbReference>
<dbReference type="Gene3D" id="3.40.109.10">
    <property type="entry name" value="NADH Oxidase"/>
    <property type="match status" value="1"/>
</dbReference>
<dbReference type="RefSeq" id="WP_341980691.1">
    <property type="nucleotide sequence ID" value="NZ_JBBYAF010000005.1"/>
</dbReference>
<evidence type="ECO:0000256" key="3">
    <source>
        <dbReference type="ARBA" id="ARBA00022630"/>
    </source>
</evidence>
<keyword evidence="4 8" id="KW-0288">FMN</keyword>
<dbReference type="SUPFAM" id="SSF55469">
    <property type="entry name" value="FMN-dependent nitroreductase-like"/>
    <property type="match status" value="1"/>
</dbReference>
<evidence type="ECO:0000256" key="2">
    <source>
        <dbReference type="ARBA" id="ARBA00007118"/>
    </source>
</evidence>
<comment type="cofactor">
    <cofactor evidence="1 8">
        <name>FMN</name>
        <dbReference type="ChEBI" id="CHEBI:58210"/>
    </cofactor>
</comment>
<dbReference type="InterPro" id="IPR029479">
    <property type="entry name" value="Nitroreductase"/>
</dbReference>
<evidence type="ECO:0000256" key="8">
    <source>
        <dbReference type="PIRNR" id="PIRNR000232"/>
    </source>
</evidence>
<dbReference type="PANTHER" id="PTHR43821">
    <property type="entry name" value="NAD(P)H NITROREDUCTASE YDJA-RELATED"/>
    <property type="match status" value="1"/>
</dbReference>
<dbReference type="Pfam" id="PF00881">
    <property type="entry name" value="Nitroreductase"/>
    <property type="match status" value="1"/>
</dbReference>
<keyword evidence="5 8" id="KW-0521">NADP</keyword>
<accession>A0ABU9K6R2</accession>
<evidence type="ECO:0000256" key="4">
    <source>
        <dbReference type="ARBA" id="ARBA00022643"/>
    </source>
</evidence>
<evidence type="ECO:0000256" key="1">
    <source>
        <dbReference type="ARBA" id="ARBA00001917"/>
    </source>
</evidence>
<dbReference type="InterPro" id="IPR026021">
    <property type="entry name" value="YdjA-like"/>
</dbReference>
<proteinExistence type="inferred from homology"/>
<evidence type="ECO:0000256" key="5">
    <source>
        <dbReference type="ARBA" id="ARBA00022857"/>
    </source>
</evidence>
<keyword evidence="6 8" id="KW-0560">Oxidoreductase</keyword>
<comment type="caution">
    <text evidence="10">The sequence shown here is derived from an EMBL/GenBank/DDBJ whole genome shotgun (WGS) entry which is preliminary data.</text>
</comment>
<keyword evidence="7 8" id="KW-0520">NAD</keyword>
<evidence type="ECO:0000313" key="10">
    <source>
        <dbReference type="EMBL" id="MEL3971436.1"/>
    </source>
</evidence>